<protein>
    <submittedName>
        <fullName evidence="1">Uncharacterized protein</fullName>
    </submittedName>
</protein>
<sequence length="111" mass="12380">MTFRLQVPLQFYGLPPRYTKVTASYGCPPFPGPFTGLFEVLWDILLWAVPTILWAIDDYIHPYGHMTTMPYGQFNGPGKGWGGIKGLLPAGWEGILLWGGAPTLELSPYYS</sequence>
<dbReference type="EMBL" id="BSEH01000022">
    <property type="protein sequence ID" value="GLJ56544.1"/>
    <property type="molecule type" value="Genomic_DNA"/>
</dbReference>
<dbReference type="AlphaFoldDB" id="A0AAD3RPE8"/>
<comment type="caution">
    <text evidence="1">The sequence shown here is derived from an EMBL/GenBank/DDBJ whole genome shotgun (WGS) entry which is preliminary data.</text>
</comment>
<evidence type="ECO:0000313" key="1">
    <source>
        <dbReference type="EMBL" id="GLJ56544.1"/>
    </source>
</evidence>
<name>A0AAD3RPE8_CRYJA</name>
<accession>A0AAD3RPE8</accession>
<proteinExistence type="predicted"/>
<evidence type="ECO:0000313" key="2">
    <source>
        <dbReference type="Proteomes" id="UP001234787"/>
    </source>
</evidence>
<keyword evidence="2" id="KW-1185">Reference proteome</keyword>
<gene>
    <name evidence="1" type="ORF">SUGI_1227400</name>
</gene>
<dbReference type="Proteomes" id="UP001234787">
    <property type="component" value="Unassembled WGS sequence"/>
</dbReference>
<reference evidence="1" key="1">
    <citation type="submission" date="2022-12" db="EMBL/GenBank/DDBJ databases">
        <title>Chromosome-Level Genome Assembly of Japanese Cedar (Cryptomeriajaponica D. Don).</title>
        <authorList>
            <person name="Fujino T."/>
            <person name="Yamaguchi K."/>
            <person name="Yokoyama T."/>
            <person name="Hamanaka T."/>
            <person name="Harazono Y."/>
            <person name="Kamada H."/>
            <person name="Kobayashi W."/>
            <person name="Ujino-Ihara T."/>
            <person name="Uchiyama K."/>
            <person name="Matsumoto A."/>
            <person name="Izuno A."/>
            <person name="Tsumura Y."/>
            <person name="Toyoda A."/>
            <person name="Shigenobu S."/>
            <person name="Moriguchi Y."/>
            <person name="Ueno S."/>
            <person name="Kasahara M."/>
        </authorList>
    </citation>
    <scope>NUCLEOTIDE SEQUENCE</scope>
</reference>
<organism evidence="1 2">
    <name type="scientific">Cryptomeria japonica</name>
    <name type="common">Japanese cedar</name>
    <name type="synonym">Cupressus japonica</name>
    <dbReference type="NCBI Taxonomy" id="3369"/>
    <lineage>
        <taxon>Eukaryota</taxon>
        <taxon>Viridiplantae</taxon>
        <taxon>Streptophyta</taxon>
        <taxon>Embryophyta</taxon>
        <taxon>Tracheophyta</taxon>
        <taxon>Spermatophyta</taxon>
        <taxon>Pinopsida</taxon>
        <taxon>Pinidae</taxon>
        <taxon>Conifers II</taxon>
        <taxon>Cupressales</taxon>
        <taxon>Cupressaceae</taxon>
        <taxon>Cryptomeria</taxon>
    </lineage>
</organism>